<dbReference type="Pfam" id="PF13193">
    <property type="entry name" value="AMP-binding_C"/>
    <property type="match status" value="1"/>
</dbReference>
<organism evidence="5 6">
    <name type="scientific">Nocardia vinacea</name>
    <dbReference type="NCBI Taxonomy" id="96468"/>
    <lineage>
        <taxon>Bacteria</taxon>
        <taxon>Bacillati</taxon>
        <taxon>Actinomycetota</taxon>
        <taxon>Actinomycetes</taxon>
        <taxon>Mycobacteriales</taxon>
        <taxon>Nocardiaceae</taxon>
        <taxon>Nocardia</taxon>
    </lineage>
</organism>
<dbReference type="InterPro" id="IPR042099">
    <property type="entry name" value="ANL_N_sf"/>
</dbReference>
<dbReference type="Gene3D" id="3.30.300.30">
    <property type="match status" value="1"/>
</dbReference>
<proteinExistence type="inferred from homology"/>
<keyword evidence="2" id="KW-0436">Ligase</keyword>
<dbReference type="SUPFAM" id="SSF56801">
    <property type="entry name" value="Acetyl-CoA synthetase-like"/>
    <property type="match status" value="1"/>
</dbReference>
<dbReference type="PANTHER" id="PTHR43201:SF5">
    <property type="entry name" value="MEDIUM-CHAIN ACYL-COA LIGASE ACSF2, MITOCHONDRIAL"/>
    <property type="match status" value="1"/>
</dbReference>
<dbReference type="Pfam" id="PF00501">
    <property type="entry name" value="AMP-binding"/>
    <property type="match status" value="1"/>
</dbReference>
<evidence type="ECO:0000259" key="4">
    <source>
        <dbReference type="Pfam" id="PF13193"/>
    </source>
</evidence>
<dbReference type="InterPro" id="IPR025110">
    <property type="entry name" value="AMP-bd_C"/>
</dbReference>
<dbReference type="InterPro" id="IPR000873">
    <property type="entry name" value="AMP-dep_synth/lig_dom"/>
</dbReference>
<feature type="domain" description="AMP-dependent synthetase/ligase" evidence="3">
    <location>
        <begin position="4"/>
        <end position="344"/>
    </location>
</feature>
<gene>
    <name evidence="5" type="ORF">OG563_06290</name>
</gene>
<evidence type="ECO:0000256" key="1">
    <source>
        <dbReference type="ARBA" id="ARBA00006432"/>
    </source>
</evidence>
<sequence>MDACDRPFLVSTDADPLLSFGQLEAWAETVARSLKKNGVGAGDVVVAELPNSPAFAVVMSAAWNIGAVFAPVDPRLSAREKQQILTLARPRVVVAPTLASIESPTLLWRKPFEPPAQLEWIPAPPARRGGWMPTVPAPTVHEDDRLILFTSGSTGAPKAVALSEANIAAGIAAVADHFALTPDDRTIALLPWAQSHGLFANLMATLRSRCTMVLPAAGEARQTHRLLDAAAPTWLTVMPMQLAGITAGLVASRKRARGMRFLRTASAPLSRLAAERAERLLDCPVVEALELAETSHQAAADPPSWERVPGTVGTPTGVEFRLAGDEIAGGRELEVRGTALFSRYVGNPAATAAAFTPDGWLRTRDVARREDDGRLRILGRLSEIAHRGNHAVAPVDVEAALDEHPDVVSSLATRVPHPHLGDDVAAVVHLRAGSQTTKRDIMRHCHAHLAEHQIPGQLRIVQRLPQLPNGKPSRRMAAQLFEAG</sequence>
<dbReference type="Proteomes" id="UP001432062">
    <property type="component" value="Chromosome"/>
</dbReference>
<evidence type="ECO:0000259" key="3">
    <source>
        <dbReference type="Pfam" id="PF00501"/>
    </source>
</evidence>
<protein>
    <submittedName>
        <fullName evidence="5">AMP-binding protein</fullName>
    </submittedName>
</protein>
<name>A0ABZ1YX24_9NOCA</name>
<evidence type="ECO:0000313" key="5">
    <source>
        <dbReference type="EMBL" id="WUV47837.1"/>
    </source>
</evidence>
<dbReference type="InterPro" id="IPR020845">
    <property type="entry name" value="AMP-binding_CS"/>
</dbReference>
<dbReference type="Gene3D" id="3.40.50.12780">
    <property type="entry name" value="N-terminal domain of ligase-like"/>
    <property type="match status" value="1"/>
</dbReference>
<accession>A0ABZ1YX24</accession>
<dbReference type="PROSITE" id="PS00455">
    <property type="entry name" value="AMP_BINDING"/>
    <property type="match status" value="1"/>
</dbReference>
<keyword evidence="6" id="KW-1185">Reference proteome</keyword>
<dbReference type="InterPro" id="IPR045851">
    <property type="entry name" value="AMP-bd_C_sf"/>
</dbReference>
<evidence type="ECO:0000313" key="6">
    <source>
        <dbReference type="Proteomes" id="UP001432062"/>
    </source>
</evidence>
<dbReference type="EMBL" id="CP109441">
    <property type="protein sequence ID" value="WUV47837.1"/>
    <property type="molecule type" value="Genomic_DNA"/>
</dbReference>
<evidence type="ECO:0000256" key="2">
    <source>
        <dbReference type="ARBA" id="ARBA00022598"/>
    </source>
</evidence>
<dbReference type="RefSeq" id="WP_327100902.1">
    <property type="nucleotide sequence ID" value="NZ_CP109149.1"/>
</dbReference>
<dbReference type="PANTHER" id="PTHR43201">
    <property type="entry name" value="ACYL-COA SYNTHETASE"/>
    <property type="match status" value="1"/>
</dbReference>
<comment type="similarity">
    <text evidence="1">Belongs to the ATP-dependent AMP-binding enzyme family.</text>
</comment>
<feature type="domain" description="AMP-binding enzyme C-terminal" evidence="4">
    <location>
        <begin position="397"/>
        <end position="471"/>
    </location>
</feature>
<reference evidence="5" key="1">
    <citation type="submission" date="2022-10" db="EMBL/GenBank/DDBJ databases">
        <title>The complete genomes of actinobacterial strains from the NBC collection.</title>
        <authorList>
            <person name="Joergensen T.S."/>
            <person name="Alvarez Arevalo M."/>
            <person name="Sterndorff E.B."/>
            <person name="Faurdal D."/>
            <person name="Vuksanovic O."/>
            <person name="Mourched A.-S."/>
            <person name="Charusanti P."/>
            <person name="Shaw S."/>
            <person name="Blin K."/>
            <person name="Weber T."/>
        </authorList>
    </citation>
    <scope>NUCLEOTIDE SEQUENCE</scope>
    <source>
        <strain evidence="5">NBC_01482</strain>
    </source>
</reference>